<dbReference type="Pfam" id="PF18941">
    <property type="entry name" value="DUF5688"/>
    <property type="match status" value="1"/>
</dbReference>
<dbReference type="InterPro" id="IPR043743">
    <property type="entry name" value="DUF5688"/>
</dbReference>
<evidence type="ECO:0000313" key="2">
    <source>
        <dbReference type="Proteomes" id="UP000295718"/>
    </source>
</evidence>
<comment type="caution">
    <text evidence="1">The sequence shown here is derived from an EMBL/GenBank/DDBJ whole genome shotgun (WGS) entry which is preliminary data.</text>
</comment>
<organism evidence="1 2">
    <name type="scientific">Kineothrix alysoides</name>
    <dbReference type="NCBI Taxonomy" id="1469948"/>
    <lineage>
        <taxon>Bacteria</taxon>
        <taxon>Bacillati</taxon>
        <taxon>Bacillota</taxon>
        <taxon>Clostridia</taxon>
        <taxon>Lachnospirales</taxon>
        <taxon>Lachnospiraceae</taxon>
        <taxon>Kineothrix</taxon>
    </lineage>
</organism>
<dbReference type="AlphaFoldDB" id="A0A4R1R0S2"/>
<dbReference type="STRING" id="1469948.GCA_000732725_01762"/>
<reference evidence="1 2" key="1">
    <citation type="submission" date="2019-03" db="EMBL/GenBank/DDBJ databases">
        <title>Genomic Encyclopedia of Type Strains, Phase IV (KMG-IV): sequencing the most valuable type-strain genomes for metagenomic binning, comparative biology and taxonomic classification.</title>
        <authorList>
            <person name="Goeker M."/>
        </authorList>
    </citation>
    <scope>NUCLEOTIDE SEQUENCE [LARGE SCALE GENOMIC DNA]</scope>
    <source>
        <strain evidence="1 2">DSM 100556</strain>
    </source>
</reference>
<protein>
    <submittedName>
        <fullName evidence="1">Uncharacterized protein</fullName>
    </submittedName>
</protein>
<dbReference type="OrthoDB" id="1655031at2"/>
<evidence type="ECO:0000313" key="1">
    <source>
        <dbReference type="EMBL" id="TCL58886.1"/>
    </source>
</evidence>
<proteinExistence type="predicted"/>
<name>A0A4R1R0S2_9FIRM</name>
<dbReference type="EMBL" id="SLUO01000005">
    <property type="protein sequence ID" value="TCL58886.1"/>
    <property type="molecule type" value="Genomic_DNA"/>
</dbReference>
<sequence length="326" mass="37451">MNYTEFKNYVREHILENLPEKYADSNIQIEEIVKNNDCFLDGLQIGENGSNMTPIICLDDYFKEYENGRSMESILQAIAEIRMDYHIPKGFDSSIVTDWEKVKDKVICKLVNAEKNEKFLKNKPFTQIEDLAVIYLIILEEREEGSFTITIHNGLLEGYGIDKETLHQTALSNMEQLMPALFSTLQEVVKELLIPDIAKQFEVEEELIRGFFESTVPESGIPMYCLTNKARVNGAACILNTKVQKQIAKQLGGDFYMIPSSIHETLIVPKTADIDFRELETMVQEVNLRHVSVEERLSDYIYEYNTAKHELVRCDKVIGENVISIS</sequence>
<gene>
    <name evidence="1" type="ORF">EDD76_10556</name>
</gene>
<accession>A0A4R1R0S2</accession>
<dbReference type="RefSeq" id="WP_051869356.1">
    <property type="nucleotide sequence ID" value="NZ_JPNB01000001.1"/>
</dbReference>
<dbReference type="Proteomes" id="UP000295718">
    <property type="component" value="Unassembled WGS sequence"/>
</dbReference>
<keyword evidence="2" id="KW-1185">Reference proteome</keyword>